<keyword evidence="1" id="KW-0343">GTPase activation</keyword>
<dbReference type="Pfam" id="PF11830">
    <property type="entry name" value="DUF3350"/>
    <property type="match status" value="1"/>
</dbReference>
<dbReference type="Pfam" id="PF00566">
    <property type="entry name" value="RabGAP-TBC"/>
    <property type="match status" value="1"/>
</dbReference>
<feature type="domain" description="PID" evidence="5">
    <location>
        <begin position="33"/>
        <end position="177"/>
    </location>
</feature>
<dbReference type="InterPro" id="IPR006020">
    <property type="entry name" value="PTB/PI_dom"/>
</dbReference>
<dbReference type="PROSITE" id="PS50086">
    <property type="entry name" value="TBC_RABGAP"/>
    <property type="match status" value="1"/>
</dbReference>
<dbReference type="GeneTree" id="ENSGT00940000158486"/>
<dbReference type="PANTHER" id="PTHR47219">
    <property type="entry name" value="RAB GTPASE-ACTIVATING PROTEIN 1-LIKE"/>
    <property type="match status" value="1"/>
</dbReference>
<dbReference type="GO" id="GO:0005096">
    <property type="term" value="F:GTPase activator activity"/>
    <property type="evidence" value="ECO:0007669"/>
    <property type="project" value="UniProtKB-KW"/>
</dbReference>
<evidence type="ECO:0000256" key="4">
    <source>
        <dbReference type="SAM" id="MobiDB-lite"/>
    </source>
</evidence>
<evidence type="ECO:0000256" key="3">
    <source>
        <dbReference type="SAM" id="Coils"/>
    </source>
</evidence>
<evidence type="ECO:0000259" key="5">
    <source>
        <dbReference type="PROSITE" id="PS01179"/>
    </source>
</evidence>
<evidence type="ECO:0000256" key="2">
    <source>
        <dbReference type="ARBA" id="ARBA00022553"/>
    </source>
</evidence>
<dbReference type="SUPFAM" id="SSF47923">
    <property type="entry name" value="Ypt/Rab-GAP domain of gyp1p"/>
    <property type="match status" value="2"/>
</dbReference>
<feature type="region of interest" description="Disordered" evidence="4">
    <location>
        <begin position="667"/>
        <end position="721"/>
    </location>
</feature>
<keyword evidence="2" id="KW-0597">Phosphoprotein</keyword>
<keyword evidence="3" id="KW-0175">Coiled coil</keyword>
<dbReference type="SUPFAM" id="SSF50729">
    <property type="entry name" value="PH domain-like"/>
    <property type="match status" value="2"/>
</dbReference>
<dbReference type="FunFam" id="1.10.472.80:FF:000003">
    <property type="entry name" value="Putative TBC1 domain family member 1"/>
    <property type="match status" value="1"/>
</dbReference>
<keyword evidence="8" id="KW-1185">Reference proteome</keyword>
<dbReference type="CDD" id="cd01269">
    <property type="entry name" value="PTB_TBC1D1_like"/>
    <property type="match status" value="1"/>
</dbReference>
<dbReference type="FunFam" id="2.30.29.30:FF:000076">
    <property type="entry name" value="TBC1 domain family member 4 isoform X1"/>
    <property type="match status" value="1"/>
</dbReference>
<dbReference type="InterPro" id="IPR050302">
    <property type="entry name" value="Rab_GAP_TBC_domain"/>
</dbReference>
<dbReference type="GO" id="GO:0005737">
    <property type="term" value="C:cytoplasm"/>
    <property type="evidence" value="ECO:0007669"/>
    <property type="project" value="UniProtKB-ARBA"/>
</dbReference>
<dbReference type="Pfam" id="PF00640">
    <property type="entry name" value="PID"/>
    <property type="match status" value="1"/>
</dbReference>
<evidence type="ECO:0000259" key="6">
    <source>
        <dbReference type="PROSITE" id="PS50086"/>
    </source>
</evidence>
<feature type="region of interest" description="Disordered" evidence="4">
    <location>
        <begin position="222"/>
        <end position="259"/>
    </location>
</feature>
<evidence type="ECO:0000256" key="1">
    <source>
        <dbReference type="ARBA" id="ARBA00022468"/>
    </source>
</evidence>
<gene>
    <name evidence="7" type="primary">TBC1D4</name>
</gene>
<feature type="coiled-coil region" evidence="3">
    <location>
        <begin position="1062"/>
        <end position="1138"/>
    </location>
</feature>
<proteinExistence type="predicted"/>
<dbReference type="PANTHER" id="PTHR47219:SF14">
    <property type="entry name" value="TBC1 DOMAIN FAMILY MEMBER 4"/>
    <property type="match status" value="1"/>
</dbReference>
<protein>
    <submittedName>
        <fullName evidence="7">TBC1 domain family member 4</fullName>
    </submittedName>
</protein>
<accession>A0A8C9STP5</accession>
<dbReference type="Proteomes" id="UP000694397">
    <property type="component" value="Chromosome 14"/>
</dbReference>
<reference evidence="7" key="2">
    <citation type="submission" date="2025-08" db="UniProtKB">
        <authorList>
            <consortium name="Ensembl"/>
        </authorList>
    </citation>
    <scope>IDENTIFICATION</scope>
</reference>
<dbReference type="Gene3D" id="2.30.29.30">
    <property type="entry name" value="Pleckstrin-homology domain (PH domain)/Phosphotyrosine-binding domain (PTB)"/>
    <property type="match status" value="2"/>
</dbReference>
<dbReference type="FunFam" id="1.10.8.270:FF:000001">
    <property type="entry name" value="TBC1 domain family member 1"/>
    <property type="match status" value="1"/>
</dbReference>
<dbReference type="InterPro" id="IPR000195">
    <property type="entry name" value="Rab-GAP-TBC_dom"/>
</dbReference>
<feature type="domain" description="Rab-GAP TBC" evidence="6">
    <location>
        <begin position="788"/>
        <end position="982"/>
    </location>
</feature>
<name>A0A8C9STP5_SCLFO</name>
<sequence length="1167" mass="132062">SRSPSCELESAHIKSDCQMEDDKGKSAWKPDHKYALWYLGCAPLDRRTTLPMLPWLVAEVRRRAETSGAGPVQARPVELTLVPPVVRCVPADSRNASVFIFEHRAQCITRFVHSSHDHAHFAYLIRSQPDNPESETACHVFRACEPSQVPEIISSVRQLSKAALKEDAKPKQDTEEAFYNSQKFEVLYCGKVMVAHKKAPSTLIDDCMDKFRHHEFIVGDGELGGRLGPGDVAAREEDEGNEEKATGEKGLSSSPSLSSLRGALPDCILEDSGPEEQPEFRARCNSLKPRETGYMVPERRRHASAPSHVQPSDAEKNRTMLFQVGRFEVNLISPESKTVVLERNFKDISSCLQGIKQTDHFGFICRDPGESGLSQYVCYVFQCASESLVDEVMLTLKQAFSTAAVLQSAKTQVKLCEACPMHDLHKLCERIEGLYPPKAKLAIQRYLSQLTDNEQADIFERIHKMKPATDQEENELVIIHLRQLCEAKQKTHLHIGEVQQNTSNSTVSDSSATGGRFKLDIFKSKARSSLTSSLENIFSRGASRMRGRLGSGHGQVFIRYRGIAVSPQDDICTDSPPGTPSSLFPPFCEEDPEDQQFRQRAHTLSHLPAKKRISFSEQASDITSCCENNWEGRRRTITGCCGDPLNVTATARKISWRQKIFLQVASPTNKPLGSGPHPDGPDARELLPLSPRAAPSGQESSTSQLLPERTPSGTREHRSPAEYRDLWRETIHQQILLLRVEKEKQHEEVRRDDLHVQKMKLDYEEVGPCPEDVLALWEKNLCLCCYLGVPKSRRGEVWQLVSQLHRLRQRIPCRTQPTDTPYQDLLKQLTAQQHAILVDLGRTFPTHPYFSAQLGAGQLSLYNLLKAYSLLDPEVGYCQGISFVAGVLLLHMGEDQAFDMLKFLMYDLGLRRQYLPDMASLQVQMYQLSRLLHDYRWELYSHLERQEVSPSLYAAPWFLTLFASQFPLGFVARIFDILFVKGTEVVFKVALCLLSSHEQEIMECDSFETVVEYLKSTIPNLTQAQMEHTISQVTEMDISKQLHTYEVEYHVLQDELLETVRLPDDADRLDRLERTNSQLRKQNLDLLEKLQAARVKVQSLEANVENFLSRETKMKHAIRSLEQEKASYQRTLERLRGCLPPGALLDVELAEIRPGSSSKLKAAHKRP</sequence>
<dbReference type="InterPro" id="IPR021785">
    <property type="entry name" value="DUF3350"/>
</dbReference>
<reference evidence="7" key="3">
    <citation type="submission" date="2025-09" db="UniProtKB">
        <authorList>
            <consortium name="Ensembl"/>
        </authorList>
    </citation>
    <scope>IDENTIFICATION</scope>
</reference>
<dbReference type="Gene3D" id="1.10.472.80">
    <property type="entry name" value="Ypt/Rab-GAP domain of gyp1p, domain 3"/>
    <property type="match status" value="1"/>
</dbReference>
<dbReference type="SMART" id="SM00462">
    <property type="entry name" value="PTB"/>
    <property type="match status" value="2"/>
</dbReference>
<dbReference type="AlphaFoldDB" id="A0A8C9STP5"/>
<organism evidence="7 8">
    <name type="scientific">Scleropages formosus</name>
    <name type="common">Asian bonytongue</name>
    <name type="synonym">Osteoglossum formosum</name>
    <dbReference type="NCBI Taxonomy" id="113540"/>
    <lineage>
        <taxon>Eukaryota</taxon>
        <taxon>Metazoa</taxon>
        <taxon>Chordata</taxon>
        <taxon>Craniata</taxon>
        <taxon>Vertebrata</taxon>
        <taxon>Euteleostomi</taxon>
        <taxon>Actinopterygii</taxon>
        <taxon>Neopterygii</taxon>
        <taxon>Teleostei</taxon>
        <taxon>Osteoglossocephala</taxon>
        <taxon>Osteoglossomorpha</taxon>
        <taxon>Osteoglossiformes</taxon>
        <taxon>Osteoglossidae</taxon>
        <taxon>Scleropages</taxon>
    </lineage>
</organism>
<dbReference type="CDD" id="cd00934">
    <property type="entry name" value="PTB"/>
    <property type="match status" value="1"/>
</dbReference>
<dbReference type="SMART" id="SM00164">
    <property type="entry name" value="TBC"/>
    <property type="match status" value="1"/>
</dbReference>
<dbReference type="Ensembl" id="ENSSFOT00015064545.1">
    <property type="protein sequence ID" value="ENSSFOP00015041798.1"/>
    <property type="gene ID" value="ENSSFOG00015006703.2"/>
</dbReference>
<dbReference type="InterPro" id="IPR011993">
    <property type="entry name" value="PH-like_dom_sf"/>
</dbReference>
<dbReference type="PROSITE" id="PS01179">
    <property type="entry name" value="PID"/>
    <property type="match status" value="1"/>
</dbReference>
<reference evidence="7 8" key="1">
    <citation type="submission" date="2019-04" db="EMBL/GenBank/DDBJ databases">
        <authorList>
            <consortium name="Wellcome Sanger Institute Data Sharing"/>
        </authorList>
    </citation>
    <scope>NUCLEOTIDE SEQUENCE [LARGE SCALE GENOMIC DNA]</scope>
</reference>
<evidence type="ECO:0000313" key="8">
    <source>
        <dbReference type="Proteomes" id="UP000694397"/>
    </source>
</evidence>
<dbReference type="Gene3D" id="1.10.8.270">
    <property type="entry name" value="putative rabgap domain of human tbc1 domain family member 14 like domains"/>
    <property type="match status" value="1"/>
</dbReference>
<dbReference type="Gene3D" id="1.10.10.2750">
    <property type="match status" value="1"/>
</dbReference>
<evidence type="ECO:0000313" key="7">
    <source>
        <dbReference type="Ensembl" id="ENSSFOP00015041798.1"/>
    </source>
</evidence>
<dbReference type="InterPro" id="IPR035969">
    <property type="entry name" value="Rab-GAP_TBC_sf"/>
</dbReference>